<protein>
    <recommendedName>
        <fullName evidence="5">Aminopeptidase N</fullName>
        <ecNumber evidence="4">3.4.11.2</ecNumber>
    </recommendedName>
    <alternativeName>
        <fullName evidence="11">Alanine aminopeptidase</fullName>
    </alternativeName>
    <alternativeName>
        <fullName evidence="12">Lysyl aminopeptidase</fullName>
    </alternativeName>
</protein>
<accession>A0A077MGE7</accession>
<evidence type="ECO:0000256" key="1">
    <source>
        <dbReference type="ARBA" id="ARBA00000098"/>
    </source>
</evidence>
<evidence type="ECO:0000256" key="10">
    <source>
        <dbReference type="ARBA" id="ARBA00023049"/>
    </source>
</evidence>
<dbReference type="InterPro" id="IPR042097">
    <property type="entry name" value="Aminopeptidase_N-like_N_sf"/>
</dbReference>
<evidence type="ECO:0000313" key="16">
    <source>
        <dbReference type="EMBL" id="CCI54417.1"/>
    </source>
</evidence>
<evidence type="ECO:0000256" key="4">
    <source>
        <dbReference type="ARBA" id="ARBA00012564"/>
    </source>
</evidence>
<evidence type="ECO:0000256" key="3">
    <source>
        <dbReference type="ARBA" id="ARBA00010136"/>
    </source>
</evidence>
<dbReference type="PANTHER" id="PTHR11533">
    <property type="entry name" value="PROTEASE M1 ZINC METALLOPROTEASE"/>
    <property type="match status" value="1"/>
</dbReference>
<keyword evidence="10" id="KW-0482">Metalloprotease</keyword>
<evidence type="ECO:0000256" key="12">
    <source>
        <dbReference type="ARBA" id="ARBA00031533"/>
    </source>
</evidence>
<sequence>MSVRRFARVALAAGVSVSLTTAIAYAAGPGSAGIGDPYFPTYGNGGYDVTSYDIDITYVPAGTTVKGTTTIKATATQDLTRFNLDLLLTASSVTVNGTKAKFAKSDPHELVVTPAATIRKGSSMTVKVVYSGQPRTISYAGVASPWVGSGTESMALGEPEIAAWWFPSNDHPRDKASYNFTFRVPKGLEAIGNGKLVSKTTSGSTDVWKWSMPQPMAPYLAFMAIGQYAVTKGTTAGRPYVVAVSQKLPSGLRSTITKDLMKTPSIINWEATQFGPYPFDIVGGVVPLDDFGYALETQSRPVYTKGFWGGGSNLSVVVHENAHQWFGDSVSVNNWKDIWLNEGFASYAELLWAQKTGASSVNQSLAELYNSFPASDSWFWGVKIGDPGKDSLFDGAVYIRGAMSLAALRNRIGDAKMTTLLKQWAATRKGGNAKVADFIAMAEKVSGEQLDTFFQNWLYTPKKPAKTAANGLANIPTRYTGQSDFVRTFVANSEMYAARGHAATHR</sequence>
<dbReference type="MEROPS" id="M01.032"/>
<dbReference type="SUPFAM" id="SSF63737">
    <property type="entry name" value="Leukotriene A4 hydrolase N-terminal domain"/>
    <property type="match status" value="1"/>
</dbReference>
<comment type="caution">
    <text evidence="16">The sequence shown here is derived from an EMBL/GenBank/DDBJ whole genome shotgun (WGS) entry which is preliminary data.</text>
</comment>
<evidence type="ECO:0000256" key="9">
    <source>
        <dbReference type="ARBA" id="ARBA00022833"/>
    </source>
</evidence>
<dbReference type="PRINTS" id="PR00756">
    <property type="entry name" value="ALADIPTASE"/>
</dbReference>
<feature type="domain" description="Aminopeptidase N-like N-terminal" evidence="15">
    <location>
        <begin position="51"/>
        <end position="220"/>
    </location>
</feature>
<dbReference type="InterPro" id="IPR045357">
    <property type="entry name" value="Aminopeptidase_N-like_N"/>
</dbReference>
<reference evidence="16 17" key="1">
    <citation type="journal article" date="2013" name="ISME J.">
        <title>A metabolic model for members of the genus Tetrasphaera involved in enhanced biological phosphorus removal.</title>
        <authorList>
            <person name="Kristiansen R."/>
            <person name="Nguyen H.T.T."/>
            <person name="Saunders A.M."/>
            <person name="Nielsen J.L."/>
            <person name="Wimmer R."/>
            <person name="Le V.Q."/>
            <person name="McIlroy S.J."/>
            <person name="Petrovski S."/>
            <person name="Seviour R.J."/>
            <person name="Calteau A."/>
            <person name="Nielsen K.L."/>
            <person name="Nielsen P.H."/>
        </authorList>
    </citation>
    <scope>NUCLEOTIDE SEQUENCE [LARGE SCALE GENOMIC DNA]</scope>
    <source>
        <strain evidence="16 17">Ben 74</strain>
    </source>
</reference>
<dbReference type="SUPFAM" id="SSF55486">
    <property type="entry name" value="Metalloproteases ('zincins'), catalytic domain"/>
    <property type="match status" value="1"/>
</dbReference>
<dbReference type="GO" id="GO:0008270">
    <property type="term" value="F:zinc ion binding"/>
    <property type="evidence" value="ECO:0007669"/>
    <property type="project" value="InterPro"/>
</dbReference>
<evidence type="ECO:0000256" key="7">
    <source>
        <dbReference type="ARBA" id="ARBA00022723"/>
    </source>
</evidence>
<evidence type="ECO:0000256" key="6">
    <source>
        <dbReference type="ARBA" id="ARBA00022670"/>
    </source>
</evidence>
<keyword evidence="7" id="KW-0479">Metal-binding</keyword>
<evidence type="ECO:0000256" key="5">
    <source>
        <dbReference type="ARBA" id="ARBA00015611"/>
    </source>
</evidence>
<comment type="catalytic activity">
    <reaction evidence="1">
        <text>Release of an N-terminal amino acid, Xaa-|-Yaa- from a peptide, amide or arylamide. Xaa is preferably Ala, but may be most amino acids including Pro (slow action). When a terminal hydrophobic residue is followed by a prolyl residue, the two may be released as an intact Xaa-Pro dipeptide.</text>
        <dbReference type="EC" id="3.4.11.2"/>
    </reaction>
</comment>
<keyword evidence="6" id="KW-0645">Protease</keyword>
<evidence type="ECO:0000259" key="15">
    <source>
        <dbReference type="Pfam" id="PF17900"/>
    </source>
</evidence>
<evidence type="ECO:0000256" key="2">
    <source>
        <dbReference type="ARBA" id="ARBA00001947"/>
    </source>
</evidence>
<evidence type="ECO:0000313" key="17">
    <source>
        <dbReference type="Proteomes" id="UP000035720"/>
    </source>
</evidence>
<dbReference type="AlphaFoldDB" id="A0A077MGE7"/>
<dbReference type="RefSeq" id="WP_053079696.1">
    <property type="nucleotide sequence ID" value="NZ_HF571038.1"/>
</dbReference>
<dbReference type="Pfam" id="PF17900">
    <property type="entry name" value="Peptidase_M1_N"/>
    <property type="match status" value="1"/>
</dbReference>
<organism evidence="16 17">
    <name type="scientific">Nostocoides jenkinsii Ben 74</name>
    <dbReference type="NCBI Taxonomy" id="1193518"/>
    <lineage>
        <taxon>Bacteria</taxon>
        <taxon>Bacillati</taxon>
        <taxon>Actinomycetota</taxon>
        <taxon>Actinomycetes</taxon>
        <taxon>Micrococcales</taxon>
        <taxon>Intrasporangiaceae</taxon>
        <taxon>Nostocoides</taxon>
    </lineage>
</organism>
<feature type="chain" id="PRO_5001721225" description="Aminopeptidase N" evidence="13">
    <location>
        <begin position="27"/>
        <end position="506"/>
    </location>
</feature>
<keyword evidence="13" id="KW-0732">Signal</keyword>
<dbReference type="PANTHER" id="PTHR11533:SF297">
    <property type="entry name" value="AMINOPEPTIDASE N"/>
    <property type="match status" value="1"/>
</dbReference>
<dbReference type="InterPro" id="IPR001930">
    <property type="entry name" value="Peptidase_M1"/>
</dbReference>
<comment type="similarity">
    <text evidence="3">Belongs to the peptidase M1 family.</text>
</comment>
<proteinExistence type="inferred from homology"/>
<keyword evidence="17" id="KW-1185">Reference proteome</keyword>
<dbReference type="GO" id="GO:0016285">
    <property type="term" value="F:alanyl aminopeptidase activity"/>
    <property type="evidence" value="ECO:0007669"/>
    <property type="project" value="UniProtKB-EC"/>
</dbReference>
<dbReference type="Gene3D" id="1.10.390.10">
    <property type="entry name" value="Neutral Protease Domain 2"/>
    <property type="match status" value="1"/>
</dbReference>
<dbReference type="STRING" id="1193518.BN13_70041"/>
<evidence type="ECO:0000256" key="8">
    <source>
        <dbReference type="ARBA" id="ARBA00022801"/>
    </source>
</evidence>
<dbReference type="CDD" id="cd09603">
    <property type="entry name" value="M1_APN_like"/>
    <property type="match status" value="1"/>
</dbReference>
<dbReference type="InterPro" id="IPR014782">
    <property type="entry name" value="Peptidase_M1_dom"/>
</dbReference>
<gene>
    <name evidence="16" type="ORF">BN13_70041</name>
</gene>
<dbReference type="Gene3D" id="2.60.40.1730">
    <property type="entry name" value="tricorn interacting facor f3 domain"/>
    <property type="match status" value="1"/>
</dbReference>
<evidence type="ECO:0000256" key="11">
    <source>
        <dbReference type="ARBA" id="ARBA00029811"/>
    </source>
</evidence>
<dbReference type="Pfam" id="PF01433">
    <property type="entry name" value="Peptidase_M1"/>
    <property type="match status" value="1"/>
</dbReference>
<name>A0A077MGE7_9MICO</name>
<dbReference type="InterPro" id="IPR027268">
    <property type="entry name" value="Peptidase_M4/M1_CTD_sf"/>
</dbReference>
<comment type="cofactor">
    <cofactor evidence="2">
        <name>Zn(2+)</name>
        <dbReference type="ChEBI" id="CHEBI:29105"/>
    </cofactor>
</comment>
<keyword evidence="9" id="KW-0862">Zinc</keyword>
<dbReference type="InterPro" id="IPR050344">
    <property type="entry name" value="Peptidase_M1_aminopeptidases"/>
</dbReference>
<dbReference type="EMBL" id="CAJC01000183">
    <property type="protein sequence ID" value="CCI54417.1"/>
    <property type="molecule type" value="Genomic_DNA"/>
</dbReference>
<evidence type="ECO:0000259" key="14">
    <source>
        <dbReference type="Pfam" id="PF01433"/>
    </source>
</evidence>
<keyword evidence="8" id="KW-0378">Hydrolase</keyword>
<dbReference type="GO" id="GO:0006508">
    <property type="term" value="P:proteolysis"/>
    <property type="evidence" value="ECO:0007669"/>
    <property type="project" value="UniProtKB-KW"/>
</dbReference>
<evidence type="ECO:0000256" key="13">
    <source>
        <dbReference type="SAM" id="SignalP"/>
    </source>
</evidence>
<feature type="domain" description="Peptidase M1 membrane alanine aminopeptidase" evidence="14">
    <location>
        <begin position="313"/>
        <end position="457"/>
    </location>
</feature>
<dbReference type="Proteomes" id="UP000035720">
    <property type="component" value="Unassembled WGS sequence"/>
</dbReference>
<dbReference type="OrthoDB" id="100605at2"/>
<dbReference type="EC" id="3.4.11.2" evidence="4"/>
<feature type="signal peptide" evidence="13">
    <location>
        <begin position="1"/>
        <end position="26"/>
    </location>
</feature>
<dbReference type="GO" id="GO:0008237">
    <property type="term" value="F:metallopeptidase activity"/>
    <property type="evidence" value="ECO:0007669"/>
    <property type="project" value="UniProtKB-KW"/>
</dbReference>